<proteinExistence type="predicted"/>
<organism evidence="1 2">
    <name type="scientific">Ramalina farinacea</name>
    <dbReference type="NCBI Taxonomy" id="258253"/>
    <lineage>
        <taxon>Eukaryota</taxon>
        <taxon>Fungi</taxon>
        <taxon>Dikarya</taxon>
        <taxon>Ascomycota</taxon>
        <taxon>Pezizomycotina</taxon>
        <taxon>Lecanoromycetes</taxon>
        <taxon>OSLEUM clade</taxon>
        <taxon>Lecanoromycetidae</taxon>
        <taxon>Lecanorales</taxon>
        <taxon>Lecanorineae</taxon>
        <taxon>Ramalinaceae</taxon>
        <taxon>Ramalina</taxon>
    </lineage>
</organism>
<gene>
    <name evidence="1" type="ORF">OHK93_001326</name>
</gene>
<protein>
    <submittedName>
        <fullName evidence="1">Uncharacterized protein</fullName>
    </submittedName>
</protein>
<evidence type="ECO:0000313" key="1">
    <source>
        <dbReference type="EMBL" id="MDI1490126.1"/>
    </source>
</evidence>
<reference evidence="1" key="1">
    <citation type="journal article" date="2023" name="Genome Biol. Evol.">
        <title>First Whole Genome Sequence and Flow Cytometry Genome Size Data for the Lichen-Forming Fungus Ramalina farinacea (Ascomycota).</title>
        <authorList>
            <person name="Llewellyn T."/>
            <person name="Mian S."/>
            <person name="Hill R."/>
            <person name="Leitch I.J."/>
            <person name="Gaya E."/>
        </authorList>
    </citation>
    <scope>NUCLEOTIDE SEQUENCE</scope>
    <source>
        <strain evidence="1">LIQ254RAFAR</strain>
    </source>
</reference>
<dbReference type="Proteomes" id="UP001161017">
    <property type="component" value="Unassembled WGS sequence"/>
</dbReference>
<evidence type="ECO:0000313" key="2">
    <source>
        <dbReference type="Proteomes" id="UP001161017"/>
    </source>
</evidence>
<dbReference type="AlphaFoldDB" id="A0AA43TSR6"/>
<sequence>MADTYERIRHIEHLIQKEHSDRDELVKEDPNLGFYDHYRRQAAMCRSINEELELREEKRLKFMVAGTYKDEDKRGLSRVIETIFEETNALNEVQILERKSRSAGDGTRDSPQQTHRALLKETLKDCVTDLAEQDGWTTLRAQEAHEIVKRALVG</sequence>
<dbReference type="EMBL" id="JAPUFD010000011">
    <property type="protein sequence ID" value="MDI1490126.1"/>
    <property type="molecule type" value="Genomic_DNA"/>
</dbReference>
<name>A0AA43TSR6_9LECA</name>
<accession>A0AA43TSR6</accession>
<keyword evidence="2" id="KW-1185">Reference proteome</keyword>
<comment type="caution">
    <text evidence="1">The sequence shown here is derived from an EMBL/GenBank/DDBJ whole genome shotgun (WGS) entry which is preliminary data.</text>
</comment>